<keyword evidence="6" id="KW-1185">Reference proteome</keyword>
<organism evidence="5 6">
    <name type="scientific">Sparus aurata</name>
    <name type="common">Gilthead sea bream</name>
    <dbReference type="NCBI Taxonomy" id="8175"/>
    <lineage>
        <taxon>Eukaryota</taxon>
        <taxon>Metazoa</taxon>
        <taxon>Chordata</taxon>
        <taxon>Craniata</taxon>
        <taxon>Vertebrata</taxon>
        <taxon>Euteleostomi</taxon>
        <taxon>Actinopterygii</taxon>
        <taxon>Neopterygii</taxon>
        <taxon>Teleostei</taxon>
        <taxon>Neoteleostei</taxon>
        <taxon>Acanthomorphata</taxon>
        <taxon>Eupercaria</taxon>
        <taxon>Spariformes</taxon>
        <taxon>Sparidae</taxon>
        <taxon>Sparus</taxon>
    </lineage>
</organism>
<dbReference type="AlphaFoldDB" id="A0A671U1B8"/>
<feature type="compositionally biased region" description="Basic residues" evidence="4">
    <location>
        <begin position="49"/>
        <end position="64"/>
    </location>
</feature>
<feature type="region of interest" description="Disordered" evidence="4">
    <location>
        <begin position="29"/>
        <end position="83"/>
    </location>
</feature>
<evidence type="ECO:0000256" key="4">
    <source>
        <dbReference type="SAM" id="MobiDB-lite"/>
    </source>
</evidence>
<feature type="compositionally biased region" description="Low complexity" evidence="4">
    <location>
        <begin position="66"/>
        <end position="78"/>
    </location>
</feature>
<comment type="subcellular location">
    <subcellularLocation>
        <location evidence="1">Nucleus</location>
    </subcellularLocation>
</comment>
<dbReference type="GeneTree" id="ENSGT00650000094834"/>
<evidence type="ECO:0000256" key="2">
    <source>
        <dbReference type="ARBA" id="ARBA00006634"/>
    </source>
</evidence>
<dbReference type="Pfam" id="PF15772">
    <property type="entry name" value="UPF0688"/>
    <property type="match status" value="1"/>
</dbReference>
<feature type="region of interest" description="Disordered" evidence="4">
    <location>
        <begin position="104"/>
        <end position="161"/>
    </location>
</feature>
<proteinExistence type="inferred from homology"/>
<gene>
    <name evidence="5" type="primary">c7h1orf174</name>
</gene>
<reference evidence="5" key="2">
    <citation type="submission" date="2025-08" db="UniProtKB">
        <authorList>
            <consortium name="Ensembl"/>
        </authorList>
    </citation>
    <scope>IDENTIFICATION</scope>
</reference>
<feature type="compositionally biased region" description="Basic and acidic residues" evidence="4">
    <location>
        <begin position="113"/>
        <end position="128"/>
    </location>
</feature>
<protein>
    <submittedName>
        <fullName evidence="5">Uncharacterized protein</fullName>
    </submittedName>
</protein>
<feature type="compositionally biased region" description="Basic residues" evidence="4">
    <location>
        <begin position="187"/>
        <end position="197"/>
    </location>
</feature>
<sequence length="224" mass="24804">MTAASLPFTGRHNCLKRLNKHNCVALQMPGQLGSLKPRKRKINSEAKSSKKASSTRRRCMKSSKTHSAADSGAAASGHSKADGPLERLSHISCECHQSAGRRRCTASPELEGQEGKENEMRSGLDVDSCRVNGALDKRDPDDMDCEETNKNFFPDDDSNQILPVEQFFGNLDTVQDFPQRPSASSSRVRRQGRRRHYYAPEDSDEEEVGSSGSDSMQRDDRGDT</sequence>
<comment type="similarity">
    <text evidence="2">Belongs to the UPF0688 family.</text>
</comment>
<dbReference type="PANTHER" id="PTHR28491">
    <property type="entry name" value="UPF0688 PROTEIN C1ORF174"/>
    <property type="match status" value="1"/>
</dbReference>
<dbReference type="GO" id="GO:0005634">
    <property type="term" value="C:nucleus"/>
    <property type="evidence" value="ECO:0007669"/>
    <property type="project" value="UniProtKB-SubCell"/>
</dbReference>
<accession>A0A671U1B8</accession>
<dbReference type="Ensembl" id="ENSSAUT00010007940.1">
    <property type="protein sequence ID" value="ENSSAUP00010007416.1"/>
    <property type="gene ID" value="ENSSAUG00010003695.1"/>
</dbReference>
<feature type="region of interest" description="Disordered" evidence="4">
    <location>
        <begin position="173"/>
        <end position="224"/>
    </location>
</feature>
<reference evidence="5" key="3">
    <citation type="submission" date="2025-09" db="UniProtKB">
        <authorList>
            <consortium name="Ensembl"/>
        </authorList>
    </citation>
    <scope>IDENTIFICATION</scope>
</reference>
<evidence type="ECO:0000256" key="1">
    <source>
        <dbReference type="ARBA" id="ARBA00004123"/>
    </source>
</evidence>
<evidence type="ECO:0000313" key="6">
    <source>
        <dbReference type="Proteomes" id="UP000472265"/>
    </source>
</evidence>
<keyword evidence="3" id="KW-0539">Nucleus</keyword>
<dbReference type="OMA" id="ISCECHQ"/>
<reference evidence="5" key="1">
    <citation type="submission" date="2021-04" db="EMBL/GenBank/DDBJ databases">
        <authorList>
            <consortium name="Wellcome Sanger Institute Data Sharing"/>
        </authorList>
    </citation>
    <scope>NUCLEOTIDE SEQUENCE [LARGE SCALE GENOMIC DNA]</scope>
</reference>
<dbReference type="InterPro" id="IPR031530">
    <property type="entry name" value="UPF0688"/>
</dbReference>
<dbReference type="PANTHER" id="PTHR28491:SF1">
    <property type="entry name" value="UPF0688 PROTEIN C1ORF174"/>
    <property type="match status" value="1"/>
</dbReference>
<dbReference type="Proteomes" id="UP000472265">
    <property type="component" value="Chromosome 7"/>
</dbReference>
<evidence type="ECO:0000313" key="5">
    <source>
        <dbReference type="Ensembl" id="ENSSAUP00010007416.1"/>
    </source>
</evidence>
<name>A0A671U1B8_SPAAU</name>
<dbReference type="InParanoid" id="A0A671U1B8"/>
<evidence type="ECO:0000256" key="3">
    <source>
        <dbReference type="ARBA" id="ARBA00023242"/>
    </source>
</evidence>